<dbReference type="RefSeq" id="WP_290262918.1">
    <property type="nucleotide sequence ID" value="NZ_JAUFQG010000004.1"/>
</dbReference>
<gene>
    <name evidence="1" type="ORF">ACFOX3_16960</name>
</gene>
<evidence type="ECO:0000313" key="1">
    <source>
        <dbReference type="EMBL" id="MFC4364011.1"/>
    </source>
</evidence>
<dbReference type="Proteomes" id="UP001595840">
    <property type="component" value="Unassembled WGS sequence"/>
</dbReference>
<keyword evidence="2" id="KW-1185">Reference proteome</keyword>
<proteinExistence type="predicted"/>
<evidence type="ECO:0000313" key="2">
    <source>
        <dbReference type="Proteomes" id="UP001595840"/>
    </source>
</evidence>
<dbReference type="EMBL" id="JBHSCX010000021">
    <property type="protein sequence ID" value="MFC4364011.1"/>
    <property type="molecule type" value="Genomic_DNA"/>
</dbReference>
<organism evidence="1 2">
    <name type="scientific">Simiduia curdlanivorans</name>
    <dbReference type="NCBI Taxonomy" id="1492769"/>
    <lineage>
        <taxon>Bacteria</taxon>
        <taxon>Pseudomonadati</taxon>
        <taxon>Pseudomonadota</taxon>
        <taxon>Gammaproteobacteria</taxon>
        <taxon>Cellvibrionales</taxon>
        <taxon>Cellvibrionaceae</taxon>
        <taxon>Simiduia</taxon>
    </lineage>
</organism>
<name>A0ABV8V7W9_9GAMM</name>
<protein>
    <submittedName>
        <fullName evidence="1">Uncharacterized protein</fullName>
    </submittedName>
</protein>
<sequence>MSATAPSRNSPLFVERRKGNRRVEQDRCANLDLDLYHRKRRTQRDRRTAQRSKIEDITAFYEAQMAALEAPIQ</sequence>
<reference evidence="2" key="1">
    <citation type="journal article" date="2019" name="Int. J. Syst. Evol. Microbiol.">
        <title>The Global Catalogue of Microorganisms (GCM) 10K type strain sequencing project: providing services to taxonomists for standard genome sequencing and annotation.</title>
        <authorList>
            <consortium name="The Broad Institute Genomics Platform"/>
            <consortium name="The Broad Institute Genome Sequencing Center for Infectious Disease"/>
            <person name="Wu L."/>
            <person name="Ma J."/>
        </authorList>
    </citation>
    <scope>NUCLEOTIDE SEQUENCE [LARGE SCALE GENOMIC DNA]</scope>
    <source>
        <strain evidence="2">CECT 8570</strain>
    </source>
</reference>
<accession>A0ABV8V7W9</accession>
<comment type="caution">
    <text evidence="1">The sequence shown here is derived from an EMBL/GenBank/DDBJ whole genome shotgun (WGS) entry which is preliminary data.</text>
</comment>